<accession>A0A6B0SBQ3</accession>
<dbReference type="GO" id="GO:0022008">
    <property type="term" value="P:neurogenesis"/>
    <property type="evidence" value="ECO:0007669"/>
    <property type="project" value="TreeGrafter"/>
</dbReference>
<dbReference type="GO" id="GO:0047496">
    <property type="term" value="P:vesicle transport along microtubule"/>
    <property type="evidence" value="ECO:0007669"/>
    <property type="project" value="TreeGrafter"/>
</dbReference>
<evidence type="ECO:0000259" key="6">
    <source>
        <dbReference type="SMART" id="SM01424"/>
    </source>
</evidence>
<feature type="coiled-coil region" evidence="4">
    <location>
        <begin position="204"/>
        <end position="231"/>
    </location>
</feature>
<feature type="compositionally biased region" description="Polar residues" evidence="5">
    <location>
        <begin position="82"/>
        <end position="103"/>
    </location>
</feature>
<evidence type="ECO:0000256" key="1">
    <source>
        <dbReference type="ARBA" id="ARBA00004173"/>
    </source>
</evidence>
<dbReference type="AlphaFoldDB" id="A0A6B0SBQ3"/>
<feature type="coiled-coil region" evidence="4">
    <location>
        <begin position="349"/>
        <end position="432"/>
    </location>
</feature>
<dbReference type="GO" id="GO:0006605">
    <property type="term" value="P:protein targeting"/>
    <property type="evidence" value="ECO:0007669"/>
    <property type="project" value="TreeGrafter"/>
</dbReference>
<sequence length="734" mass="80088">MRPKVSGPGSAGHRLGPGDPAAVAITPLSATNPALEPSAVPEPASAQAPAAGQRAGSGSTAVSGPSAGARRASVAGSEAGTQRASAFSAVQGNAQSVPNNSDASRTRFIFQGPPFGPRATGLGTGKVTSILKTPAAYIGQRPGVSGPERAAFIRELEEVLCPDLRPPVKKITQEEVKMMLSLLEERERDLNTAACIGQSLVKQNSVLLEENSKLEAMLDSAKEEILHLRHQVNLRDDLLQLPCTLTSVPPSARTPVTESESHHCPQLEALQEQLRLLEEENEQLWEEVRMGGEGVLLGRGCRLPGPFLSPSLQVSQLDDLEEEEQIFILDCVEQFSEASQQMAELSEVLALRMENYEQQQREVAQLQGQVTKLQRCCRSYGAETEKLQKQLASEKEIQVKLQDESLWAGSQLQDLQEKYSECGDMLMEAQEKVKTLCQQAPASAGSVTHYTYTVPLEALPDFQETLTEELRMSIRRIISDPVFFMERYALGPSPLAAPHSLLPTWSAAAFLELRYREERAQEQGLEAGEGLMLTEDFVPVEELVPEEQLGVIEEAVPAEERMNVVTSALEASGLGPLRLDIKYVLQQLANWQDAHFRQQLRQKMLQKGLRVRGGRGGDDGGKDIKALETVARASLGAPWPNQAGKGKQGRLSAAPTCDHVWRILKPQLPPGVRGWAQPVHPERLLAPIGPWSDGRVLQVGVGLPRSFAEGGQSQHQDQHMCTQSLHLVCKGERD</sequence>
<dbReference type="GO" id="GO:0005102">
    <property type="term" value="F:signaling receptor binding"/>
    <property type="evidence" value="ECO:0007669"/>
    <property type="project" value="TreeGrafter"/>
</dbReference>
<evidence type="ECO:0000313" key="8">
    <source>
        <dbReference type="Proteomes" id="UP000322234"/>
    </source>
</evidence>
<keyword evidence="8" id="KW-1185">Reference proteome</keyword>
<dbReference type="Pfam" id="PF04849">
    <property type="entry name" value="HAP1_N"/>
    <property type="match status" value="2"/>
</dbReference>
<dbReference type="GO" id="GO:0031410">
    <property type="term" value="C:cytoplasmic vesicle"/>
    <property type="evidence" value="ECO:0007669"/>
    <property type="project" value="TreeGrafter"/>
</dbReference>
<keyword evidence="2 4" id="KW-0175">Coiled coil</keyword>
<protein>
    <recommendedName>
        <fullName evidence="6">HAP1 N-terminal domain-containing protein</fullName>
    </recommendedName>
</protein>
<dbReference type="EMBL" id="VBQZ03000217">
    <property type="protein sequence ID" value="MXQ98107.1"/>
    <property type="molecule type" value="Genomic_DNA"/>
</dbReference>
<dbReference type="SMART" id="SM01424">
    <property type="entry name" value="HAP1_N"/>
    <property type="match status" value="1"/>
</dbReference>
<dbReference type="InterPro" id="IPR051946">
    <property type="entry name" value="Intracell_Traff-Reg"/>
</dbReference>
<dbReference type="GO" id="GO:0017022">
    <property type="term" value="F:myosin binding"/>
    <property type="evidence" value="ECO:0007669"/>
    <property type="project" value="TreeGrafter"/>
</dbReference>
<organism evidence="7 8">
    <name type="scientific">Bos mutus</name>
    <name type="common">wild yak</name>
    <dbReference type="NCBI Taxonomy" id="72004"/>
    <lineage>
        <taxon>Eukaryota</taxon>
        <taxon>Metazoa</taxon>
        <taxon>Chordata</taxon>
        <taxon>Craniata</taxon>
        <taxon>Vertebrata</taxon>
        <taxon>Euteleostomi</taxon>
        <taxon>Mammalia</taxon>
        <taxon>Eutheria</taxon>
        <taxon>Laurasiatheria</taxon>
        <taxon>Artiodactyla</taxon>
        <taxon>Ruminantia</taxon>
        <taxon>Pecora</taxon>
        <taxon>Bovidae</taxon>
        <taxon>Bovinae</taxon>
        <taxon>Bos</taxon>
    </lineage>
</organism>
<evidence type="ECO:0000256" key="4">
    <source>
        <dbReference type="SAM" id="Coils"/>
    </source>
</evidence>
<dbReference type="GO" id="GO:0030425">
    <property type="term" value="C:dendrite"/>
    <property type="evidence" value="ECO:0007669"/>
    <property type="project" value="TreeGrafter"/>
</dbReference>
<dbReference type="GO" id="GO:0098957">
    <property type="term" value="P:anterograde axonal transport of mitochondrion"/>
    <property type="evidence" value="ECO:0007669"/>
    <property type="project" value="TreeGrafter"/>
</dbReference>
<feature type="domain" description="HAP1 N-terminal" evidence="6">
    <location>
        <begin position="77"/>
        <end position="439"/>
    </location>
</feature>
<dbReference type="GO" id="GO:1904115">
    <property type="term" value="C:axon cytoplasm"/>
    <property type="evidence" value="ECO:0007669"/>
    <property type="project" value="GOC"/>
</dbReference>
<comment type="caution">
    <text evidence="7">The sequence shown here is derived from an EMBL/GenBank/DDBJ whole genome shotgun (WGS) entry which is preliminary data.</text>
</comment>
<evidence type="ECO:0000313" key="7">
    <source>
        <dbReference type="EMBL" id="MXQ98107.1"/>
    </source>
</evidence>
<name>A0A6B0SBQ3_9CETA</name>
<evidence type="ECO:0000256" key="5">
    <source>
        <dbReference type="SAM" id="MobiDB-lite"/>
    </source>
</evidence>
<dbReference type="GO" id="GO:0048011">
    <property type="term" value="P:neurotrophin TRK receptor signaling pathway"/>
    <property type="evidence" value="ECO:0007669"/>
    <property type="project" value="TreeGrafter"/>
</dbReference>
<comment type="subcellular location">
    <subcellularLocation>
        <location evidence="1">Mitochondrion</location>
    </subcellularLocation>
</comment>
<dbReference type="PANTHER" id="PTHR15751">
    <property type="entry name" value="TRAFFICKING KINESIN-BINDING PROTEIN"/>
    <property type="match status" value="1"/>
</dbReference>
<feature type="region of interest" description="Disordered" evidence="5">
    <location>
        <begin position="1"/>
        <end position="121"/>
    </location>
</feature>
<reference evidence="7" key="1">
    <citation type="submission" date="2019-10" db="EMBL/GenBank/DDBJ databases">
        <title>The sequence and de novo assembly of the wild yak genome.</title>
        <authorList>
            <person name="Liu Y."/>
        </authorList>
    </citation>
    <scope>NUCLEOTIDE SEQUENCE [LARGE SCALE GENOMIC DNA]</scope>
    <source>
        <strain evidence="7">WY2019</strain>
    </source>
</reference>
<dbReference type="PANTHER" id="PTHR15751:SF14">
    <property type="entry name" value="HUNTINGTIN-ASSOCIATED PROTEIN 1"/>
    <property type="match status" value="1"/>
</dbReference>
<gene>
    <name evidence="7" type="ORF">E5288_WYG011766</name>
</gene>
<dbReference type="GO" id="GO:0048311">
    <property type="term" value="P:mitochondrion distribution"/>
    <property type="evidence" value="ECO:0007669"/>
    <property type="project" value="TreeGrafter"/>
</dbReference>
<evidence type="ECO:0000256" key="3">
    <source>
        <dbReference type="ARBA" id="ARBA00023128"/>
    </source>
</evidence>
<proteinExistence type="predicted"/>
<feature type="compositionally biased region" description="Low complexity" evidence="5">
    <location>
        <begin position="33"/>
        <end position="80"/>
    </location>
</feature>
<dbReference type="InterPro" id="IPR006933">
    <property type="entry name" value="HAP1_N"/>
</dbReference>
<dbReference type="GO" id="GO:0005739">
    <property type="term" value="C:mitochondrion"/>
    <property type="evidence" value="ECO:0007669"/>
    <property type="project" value="UniProtKB-SubCell"/>
</dbReference>
<keyword evidence="3" id="KW-0496">Mitochondrion</keyword>
<evidence type="ECO:0000256" key="2">
    <source>
        <dbReference type="ARBA" id="ARBA00023054"/>
    </source>
</evidence>
<dbReference type="Proteomes" id="UP000322234">
    <property type="component" value="Unassembled WGS sequence"/>
</dbReference>